<evidence type="ECO:0000313" key="2">
    <source>
        <dbReference type="EMBL" id="CDW47172.1"/>
    </source>
</evidence>
<accession>A0A0K2VAG7</accession>
<proteinExistence type="predicted"/>
<feature type="non-terminal residue" evidence="2">
    <location>
        <position position="1"/>
    </location>
</feature>
<dbReference type="AlphaFoldDB" id="A0A0K2VAG7"/>
<name>A0A0K2VAG7_LEPSM</name>
<dbReference type="EMBL" id="HACA01029811">
    <property type="protein sequence ID" value="CDW47172.1"/>
    <property type="molecule type" value="Transcribed_RNA"/>
</dbReference>
<protein>
    <recommendedName>
        <fullName evidence="1">ISXO2-like transposase domain-containing protein</fullName>
    </recommendedName>
</protein>
<reference evidence="2" key="1">
    <citation type="submission" date="2014-05" db="EMBL/GenBank/DDBJ databases">
        <authorList>
            <person name="Chronopoulou M."/>
        </authorList>
    </citation>
    <scope>NUCLEOTIDE SEQUENCE</scope>
    <source>
        <tissue evidence="2">Whole organism</tissue>
    </source>
</reference>
<dbReference type="PANTHER" id="PTHR47163">
    <property type="entry name" value="DDE_TNP_IS1595 DOMAIN-CONTAINING PROTEIN"/>
    <property type="match status" value="1"/>
</dbReference>
<dbReference type="InterPro" id="IPR053164">
    <property type="entry name" value="IS1016-like_transposase"/>
</dbReference>
<dbReference type="Pfam" id="PF12762">
    <property type="entry name" value="DDE_Tnp_IS1595"/>
    <property type="match status" value="1"/>
</dbReference>
<dbReference type="PANTHER" id="PTHR47163:SF2">
    <property type="entry name" value="SI:DKEY-17M8.2"/>
    <property type="match status" value="1"/>
</dbReference>
<feature type="domain" description="ISXO2-like transposase" evidence="1">
    <location>
        <begin position="30"/>
        <end position="90"/>
    </location>
</feature>
<organism evidence="2">
    <name type="scientific">Lepeophtheirus salmonis</name>
    <name type="common">Salmon louse</name>
    <name type="synonym">Caligus salmonis</name>
    <dbReference type="NCBI Taxonomy" id="72036"/>
    <lineage>
        <taxon>Eukaryota</taxon>
        <taxon>Metazoa</taxon>
        <taxon>Ecdysozoa</taxon>
        <taxon>Arthropoda</taxon>
        <taxon>Crustacea</taxon>
        <taxon>Multicrustacea</taxon>
        <taxon>Hexanauplia</taxon>
        <taxon>Copepoda</taxon>
        <taxon>Siphonostomatoida</taxon>
        <taxon>Caligidae</taxon>
        <taxon>Lepeophtheirus</taxon>
    </lineage>
</organism>
<sequence>SNFIILKLSLRSIINYCVIILSIEIVRKSSYVLLGTNVISDHWAAYCNLGNDLYMAHVTVVYNYKLVDPLTRAHIQTVESFWSHFKSMLRRLGVMNIYFRHISRSICRGIVSRIYSAP</sequence>
<evidence type="ECO:0000259" key="1">
    <source>
        <dbReference type="Pfam" id="PF12762"/>
    </source>
</evidence>
<dbReference type="InterPro" id="IPR024445">
    <property type="entry name" value="Tnp_ISXO2-like"/>
</dbReference>